<accession>A0A9D1LSI3</accession>
<feature type="compositionally biased region" description="Basic and acidic residues" evidence="1">
    <location>
        <begin position="663"/>
        <end position="680"/>
    </location>
</feature>
<dbReference type="EMBL" id="DVNK01000050">
    <property type="protein sequence ID" value="HIU47202.1"/>
    <property type="molecule type" value="Genomic_DNA"/>
</dbReference>
<reference evidence="3" key="1">
    <citation type="submission" date="2020-10" db="EMBL/GenBank/DDBJ databases">
        <authorList>
            <person name="Gilroy R."/>
        </authorList>
    </citation>
    <scope>NUCLEOTIDE SEQUENCE</scope>
    <source>
        <strain evidence="3">ChiSxjej2B14-8506</strain>
    </source>
</reference>
<feature type="compositionally biased region" description="Acidic residues" evidence="1">
    <location>
        <begin position="681"/>
        <end position="693"/>
    </location>
</feature>
<keyword evidence="2" id="KW-0812">Transmembrane</keyword>
<feature type="transmembrane region" description="Helical" evidence="2">
    <location>
        <begin position="814"/>
        <end position="835"/>
    </location>
</feature>
<protein>
    <submittedName>
        <fullName evidence="3">Uncharacterized protein</fullName>
    </submittedName>
</protein>
<evidence type="ECO:0000256" key="1">
    <source>
        <dbReference type="SAM" id="MobiDB-lite"/>
    </source>
</evidence>
<evidence type="ECO:0000313" key="4">
    <source>
        <dbReference type="Proteomes" id="UP000824123"/>
    </source>
</evidence>
<reference evidence="3" key="2">
    <citation type="journal article" date="2021" name="PeerJ">
        <title>Extensive microbial diversity within the chicken gut microbiome revealed by metagenomics and culture.</title>
        <authorList>
            <person name="Gilroy R."/>
            <person name="Ravi A."/>
            <person name="Getino M."/>
            <person name="Pursley I."/>
            <person name="Horton D.L."/>
            <person name="Alikhan N.F."/>
            <person name="Baker D."/>
            <person name="Gharbi K."/>
            <person name="Hall N."/>
            <person name="Watson M."/>
            <person name="Adriaenssens E.M."/>
            <person name="Foster-Nyarko E."/>
            <person name="Jarju S."/>
            <person name="Secka A."/>
            <person name="Antonio M."/>
            <person name="Oren A."/>
            <person name="Chaudhuri R.R."/>
            <person name="La Ragione R."/>
            <person name="Hildebrand F."/>
            <person name="Pallen M.J."/>
        </authorList>
    </citation>
    <scope>NUCLEOTIDE SEQUENCE</scope>
    <source>
        <strain evidence="3">ChiSxjej2B14-8506</strain>
    </source>
</reference>
<feature type="compositionally biased region" description="Polar residues" evidence="1">
    <location>
        <begin position="649"/>
        <end position="662"/>
    </location>
</feature>
<keyword evidence="2" id="KW-1133">Transmembrane helix</keyword>
<name>A0A9D1LSI3_9FIRM</name>
<sequence length="836" mass="93181">MIVRHVTTHDEHGARLLGVGRAIYRKPPHSALDALAIELAARGRCAAYSQRRLLEGAVLSKTYPCNGRTIVDSVYFSTLDELKGLYMRGPLGNGLFFDDAPWLDSTFALPPLDIAQLNSSAAPDEFAGAVRALFPDVNVLAEVVCALRTGRFPLAIIGDMAAGDLSRKLFMALQLMLRALPLDVAINMEYSTVVAQKPCNGVNGYTMNDYDRSCSAYIYLTDSTRDLDVEPSKGDFERAEALLSGTYSRVTAARDAADDPVEAIPAVDARDAASDVKLTNADLERAQQALSASLRYANSADFRRFTAGFIKLRRTLGSDMYFRYALMYSDYLHRIGHPMYELYDAELASLYNEPPAGLLSSQIARTISGYPGALRGTLRHIERAGTLERFVTEAMPGTENCARLEEYPARLVAARNTLLSCLPPSRRELVTGAMAEAANREMSAATPKATAEALLDVRDALEALMRDEPALNEGAFDPLLSELIERIDFNEFDEYDERTYDALDYAYSYVRQWDGQVTDNQRAVCLWGRLMSGYGEWGGSVMQGVLKLLSPMEPAKRDAFLRFGRRYFAALCDGGLERAQMSESVVIITTLAALRFDSRGEWNLNELDDVLDRLDAAGEGLEREYWQQISTRVDLMPVDMLNEALSISGQRAESSLRTTMSRQTERPREPRHDSASRRADDADEAEAPEDAEAEPMHDESRRTRERTQHQTRQRNRAAETQHERRRSDDEARYRAHSREYDARLAPRSSARGEREGDSRCSRRSRSYDYESDDDDGGQDILPISGRRFSDTIARYKSSSYAPAQQARGISGDTLALIALLMLFAGAAVFCVITFVL</sequence>
<comment type="caution">
    <text evidence="3">The sequence shown here is derived from an EMBL/GenBank/DDBJ whole genome shotgun (WGS) entry which is preliminary data.</text>
</comment>
<gene>
    <name evidence="3" type="ORF">IAC59_08075</name>
</gene>
<evidence type="ECO:0000313" key="3">
    <source>
        <dbReference type="EMBL" id="HIU47202.1"/>
    </source>
</evidence>
<feature type="compositionally biased region" description="Basic and acidic residues" evidence="1">
    <location>
        <begin position="694"/>
        <end position="708"/>
    </location>
</feature>
<evidence type="ECO:0000256" key="2">
    <source>
        <dbReference type="SAM" id="Phobius"/>
    </source>
</evidence>
<keyword evidence="2" id="KW-0472">Membrane</keyword>
<feature type="region of interest" description="Disordered" evidence="1">
    <location>
        <begin position="649"/>
        <end position="783"/>
    </location>
</feature>
<organism evidence="3 4">
    <name type="scientific">Candidatus Fimadaptatus faecigallinarum</name>
    <dbReference type="NCBI Taxonomy" id="2840814"/>
    <lineage>
        <taxon>Bacteria</taxon>
        <taxon>Bacillati</taxon>
        <taxon>Bacillota</taxon>
        <taxon>Clostridia</taxon>
        <taxon>Eubacteriales</taxon>
        <taxon>Candidatus Fimadaptatus</taxon>
    </lineage>
</organism>
<feature type="compositionally biased region" description="Basic and acidic residues" evidence="1">
    <location>
        <begin position="716"/>
        <end position="768"/>
    </location>
</feature>
<dbReference type="AlphaFoldDB" id="A0A9D1LSI3"/>
<proteinExistence type="predicted"/>
<dbReference type="Proteomes" id="UP000824123">
    <property type="component" value="Unassembled WGS sequence"/>
</dbReference>